<sequence>MAPGRVFLLTLVCTLSSKFVLSSDIFNNILDDVSPCVNVCDDTYSPETILDTDNKVDDLNACKRGCRMFSVMELIVDQSDDFNTTYQHCSAACSEAYQLSLSSRYACNLGCKSEVPFAKQRQQDVEDLPPRIHILEPLMMVRSFYNNFVDNARSYASWSWSMYVESENGKVYMFSSEPEIYTANPSMERLVAGSDKIQRDMETNLQPIKKDESTMYPDIDNNSDWLGCVSKKSGLPRWVLSATILLSSMALLWLCCATAVTAPDQRVPKEKLSIYGDLEYLSESKGKYPYPIYIKPTLAHGDDEAEPLPIKIDISKEQSQI</sequence>
<organism evidence="10 11">
    <name type="scientific">Saccoglossus kowalevskii</name>
    <name type="common">Acorn worm</name>
    <dbReference type="NCBI Taxonomy" id="10224"/>
    <lineage>
        <taxon>Eukaryota</taxon>
        <taxon>Metazoa</taxon>
        <taxon>Hemichordata</taxon>
        <taxon>Enteropneusta</taxon>
        <taxon>Harrimaniidae</taxon>
        <taxon>Saccoglossus</taxon>
    </lineage>
</organism>
<feature type="chain" id="PRO_5046685911" evidence="9">
    <location>
        <begin position="23"/>
        <end position="321"/>
    </location>
</feature>
<name>A0ABM0GVN1_SACKO</name>
<keyword evidence="5" id="KW-1133">Transmembrane helix</keyword>
<keyword evidence="6" id="KW-0333">Golgi apparatus</keyword>
<dbReference type="GeneID" id="100377241"/>
<dbReference type="PANTHER" id="PTHR28652:SF2">
    <property type="entry name" value="TRANSMEMBRANE PROTEIN 59-LIKE PROTEIN"/>
    <property type="match status" value="1"/>
</dbReference>
<dbReference type="InterPro" id="IPR022065">
    <property type="entry name" value="Uncharacterised_TMEM59"/>
</dbReference>
<comment type="subcellular location">
    <subcellularLocation>
        <location evidence="1">Golgi apparatus membrane</location>
        <topology evidence="1">Single-pass type I membrane protein</topology>
    </subcellularLocation>
</comment>
<evidence type="ECO:0000256" key="6">
    <source>
        <dbReference type="ARBA" id="ARBA00023034"/>
    </source>
</evidence>
<evidence type="ECO:0000256" key="7">
    <source>
        <dbReference type="ARBA" id="ARBA00023136"/>
    </source>
</evidence>
<gene>
    <name evidence="11" type="primary">LOC100377241</name>
</gene>
<proteinExistence type="inferred from homology"/>
<dbReference type="Pfam" id="PF12280">
    <property type="entry name" value="BSMAP"/>
    <property type="match status" value="1"/>
</dbReference>
<evidence type="ECO:0000256" key="1">
    <source>
        <dbReference type="ARBA" id="ARBA00004614"/>
    </source>
</evidence>
<reference evidence="11" key="1">
    <citation type="submission" date="2025-08" db="UniProtKB">
        <authorList>
            <consortium name="RefSeq"/>
        </authorList>
    </citation>
    <scope>IDENTIFICATION</scope>
    <source>
        <tissue evidence="11">Testes</tissue>
    </source>
</reference>
<evidence type="ECO:0000256" key="8">
    <source>
        <dbReference type="ARBA" id="ARBA00023180"/>
    </source>
</evidence>
<evidence type="ECO:0000313" key="10">
    <source>
        <dbReference type="Proteomes" id="UP000694865"/>
    </source>
</evidence>
<evidence type="ECO:0000256" key="9">
    <source>
        <dbReference type="SAM" id="SignalP"/>
    </source>
</evidence>
<dbReference type="RefSeq" id="XP_002738324.1">
    <property type="nucleotide sequence ID" value="XM_002738278.2"/>
</dbReference>
<evidence type="ECO:0000256" key="3">
    <source>
        <dbReference type="ARBA" id="ARBA00022692"/>
    </source>
</evidence>
<dbReference type="PANTHER" id="PTHR28652">
    <property type="entry name" value="TRANSMEMBRANE PROTEIN 59-LIKE PROTEIN"/>
    <property type="match status" value="1"/>
</dbReference>
<accession>A0ABM0GVN1</accession>
<evidence type="ECO:0000256" key="2">
    <source>
        <dbReference type="ARBA" id="ARBA00009643"/>
    </source>
</evidence>
<comment type="similarity">
    <text evidence="2">Belongs to the TMEM59 family.</text>
</comment>
<evidence type="ECO:0000256" key="5">
    <source>
        <dbReference type="ARBA" id="ARBA00022989"/>
    </source>
</evidence>
<feature type="signal peptide" evidence="9">
    <location>
        <begin position="1"/>
        <end position="22"/>
    </location>
</feature>
<keyword evidence="4 9" id="KW-0732">Signal</keyword>
<evidence type="ECO:0000313" key="11">
    <source>
        <dbReference type="RefSeq" id="XP_002738324.1"/>
    </source>
</evidence>
<evidence type="ECO:0000256" key="4">
    <source>
        <dbReference type="ARBA" id="ARBA00022729"/>
    </source>
</evidence>
<keyword evidence="8" id="KW-0325">Glycoprotein</keyword>
<protein>
    <submittedName>
        <fullName evidence="11">Transmembrane protein 59-like</fullName>
    </submittedName>
</protein>
<dbReference type="Proteomes" id="UP000694865">
    <property type="component" value="Unplaced"/>
</dbReference>
<keyword evidence="10" id="KW-1185">Reference proteome</keyword>
<keyword evidence="3" id="KW-0812">Transmembrane</keyword>
<keyword evidence="7" id="KW-0472">Membrane</keyword>